<evidence type="ECO:0000313" key="2">
    <source>
        <dbReference type="Proteomes" id="UP001473302"/>
    </source>
</evidence>
<name>A0ABP9Z283_9FUNG</name>
<accession>A0ABP9Z283</accession>
<dbReference type="EMBL" id="BAABUK010000016">
    <property type="protein sequence ID" value="GAA5813205.1"/>
    <property type="molecule type" value="Genomic_DNA"/>
</dbReference>
<organism evidence="1 2">
    <name type="scientific">Mucor flavus</name>
    <dbReference type="NCBI Taxonomy" id="439312"/>
    <lineage>
        <taxon>Eukaryota</taxon>
        <taxon>Fungi</taxon>
        <taxon>Fungi incertae sedis</taxon>
        <taxon>Mucoromycota</taxon>
        <taxon>Mucoromycotina</taxon>
        <taxon>Mucoromycetes</taxon>
        <taxon>Mucorales</taxon>
        <taxon>Mucorineae</taxon>
        <taxon>Mucoraceae</taxon>
        <taxon>Mucor</taxon>
    </lineage>
</organism>
<evidence type="ECO:0000313" key="1">
    <source>
        <dbReference type="EMBL" id="GAA5813205.1"/>
    </source>
</evidence>
<protein>
    <submittedName>
        <fullName evidence="1">Uncharacterized protein</fullName>
    </submittedName>
</protein>
<dbReference type="Proteomes" id="UP001473302">
    <property type="component" value="Unassembled WGS sequence"/>
</dbReference>
<comment type="caution">
    <text evidence="1">The sequence shown here is derived from an EMBL/GenBank/DDBJ whole genome shotgun (WGS) entry which is preliminary data.</text>
</comment>
<reference evidence="1 2" key="1">
    <citation type="submission" date="2024-04" db="EMBL/GenBank/DDBJ databases">
        <title>genome sequences of Mucor flavus KT1a and Helicostylum pulchrum KT1b strains isolated from the surface of a dry-aged beef.</title>
        <authorList>
            <person name="Toyotome T."/>
            <person name="Hosono M."/>
            <person name="Torimaru M."/>
            <person name="Fukuda K."/>
            <person name="Mikami N."/>
        </authorList>
    </citation>
    <scope>NUCLEOTIDE SEQUENCE [LARGE SCALE GENOMIC DNA]</scope>
    <source>
        <strain evidence="1 2">KT1a</strain>
    </source>
</reference>
<gene>
    <name evidence="1" type="ORF">MFLAVUS_006679</name>
</gene>
<proteinExistence type="predicted"/>
<sequence length="92" mass="10488">MTTISSLTVILKANRRVIKEKVNGIAKSCDVDDYQLIPMVEDTNGKRPDGHMSYFQLGLSKLNLQNIVPVLKRHEDTLRLVDFCKDALERET</sequence>
<keyword evidence="2" id="KW-1185">Reference proteome</keyword>